<protein>
    <submittedName>
        <fullName evidence="1">Uncharacterized protein</fullName>
    </submittedName>
</protein>
<gene>
    <name evidence="1" type="ORF">LZ24_02509</name>
</gene>
<evidence type="ECO:0000313" key="2">
    <source>
        <dbReference type="Proteomes" id="UP000318307"/>
    </source>
</evidence>
<organism evidence="1 2">
    <name type="scientific">Desulfobotulus alkaliphilus</name>
    <dbReference type="NCBI Taxonomy" id="622671"/>
    <lineage>
        <taxon>Bacteria</taxon>
        <taxon>Pseudomonadati</taxon>
        <taxon>Thermodesulfobacteriota</taxon>
        <taxon>Desulfobacteria</taxon>
        <taxon>Desulfobacterales</taxon>
        <taxon>Desulfobacteraceae</taxon>
        <taxon>Desulfobotulus</taxon>
    </lineage>
</organism>
<accession>A0A562RHG2</accession>
<dbReference type="AlphaFoldDB" id="A0A562RHG2"/>
<name>A0A562RHG2_9BACT</name>
<dbReference type="Proteomes" id="UP000318307">
    <property type="component" value="Unassembled WGS sequence"/>
</dbReference>
<dbReference type="EMBL" id="VLLC01000021">
    <property type="protein sequence ID" value="TWI68537.1"/>
    <property type="molecule type" value="Genomic_DNA"/>
</dbReference>
<comment type="caution">
    <text evidence="1">The sequence shown here is derived from an EMBL/GenBank/DDBJ whole genome shotgun (WGS) entry which is preliminary data.</text>
</comment>
<reference evidence="1 2" key="1">
    <citation type="submission" date="2019-07" db="EMBL/GenBank/DDBJ databases">
        <title>Genome sequencing of 100 strains of the haloalkaliphilic chemolithoautotrophic sulfur-oxidizing bacterium Thioalkalivibrio.</title>
        <authorList>
            <person name="Muyzer G."/>
        </authorList>
    </citation>
    <scope>NUCLEOTIDE SEQUENCE [LARGE SCALE GENOMIC DNA]</scope>
    <source>
        <strain evidence="1 2">ASO4-4</strain>
    </source>
</reference>
<proteinExistence type="predicted"/>
<sequence>MRLRIHYGGGARLCADREANPDCGFLPQHENCTQTGMECQDTVADRGKWEKITENGRWGLSEADGWGMGKDRFLEGASSGCIM</sequence>
<evidence type="ECO:0000313" key="1">
    <source>
        <dbReference type="EMBL" id="TWI68537.1"/>
    </source>
</evidence>
<keyword evidence="2" id="KW-1185">Reference proteome</keyword>